<sequence>MLSFALKIVWFSLSLSGLLSCWVVLAAFSKVYESRWAPLLYCLACTLLQGVFCIGLAWQMNPFHMPPAFCIAQTLIIGFASFSLTGICGTLSFAASLFYWKPDDGVQHALRRILTWRNVYIIPLCAFPISCIAAQTTVILTLDAVHPTDGLHCDATNPSWARFLGYAGSPFIIAIPLFCFSGASIIHVLRKRRTAIQRPNPWDPTLGPFTTLRPRRTHYKDFRKYTSTPPIPRVLPSPSPSTQYVSAPGRAPINPGLSSPIFSARQFHLPFSPPPPEETESAAQQHSSHSPSLQDTDSIAISSLFPTFAPPSDTDILDDPSDPGPADFMNYLHFHDRWKEPSTSYRSRHDELEEEEHDDVSTIRWNHPLPEDDDHDGGNEWSSEYTEHESKHIFARDRHRRFDSTGRPQIDSFHNTPSPLPLSNGPPSRHDPSPLPCSLSHLWKMIIFQLSFLLVLLLACISALIDVIAQRDSPSPFGTHHIALLLTVWIPVILIGHIPVVRKNLRFW</sequence>
<feature type="region of interest" description="Disordered" evidence="1">
    <location>
        <begin position="268"/>
        <end position="328"/>
    </location>
</feature>
<evidence type="ECO:0000256" key="2">
    <source>
        <dbReference type="SAM" id="Phobius"/>
    </source>
</evidence>
<feature type="transmembrane region" description="Helical" evidence="2">
    <location>
        <begin position="6"/>
        <end position="28"/>
    </location>
</feature>
<feature type="region of interest" description="Disordered" evidence="1">
    <location>
        <begin position="230"/>
        <end position="250"/>
    </location>
</feature>
<dbReference type="PROSITE" id="PS51257">
    <property type="entry name" value="PROKAR_LIPOPROTEIN"/>
    <property type="match status" value="1"/>
</dbReference>
<feature type="transmembrane region" description="Helical" evidence="2">
    <location>
        <begin position="446"/>
        <end position="469"/>
    </location>
</feature>
<feature type="transmembrane region" description="Helical" evidence="2">
    <location>
        <begin position="481"/>
        <end position="501"/>
    </location>
</feature>
<feature type="transmembrane region" description="Helical" evidence="2">
    <location>
        <begin position="40"/>
        <end position="59"/>
    </location>
</feature>
<evidence type="ECO:0000313" key="3">
    <source>
        <dbReference type="EMBL" id="THU94726.1"/>
    </source>
</evidence>
<organism evidence="3 4">
    <name type="scientific">Dendrothele bispora (strain CBS 962.96)</name>
    <dbReference type="NCBI Taxonomy" id="1314807"/>
    <lineage>
        <taxon>Eukaryota</taxon>
        <taxon>Fungi</taxon>
        <taxon>Dikarya</taxon>
        <taxon>Basidiomycota</taxon>
        <taxon>Agaricomycotina</taxon>
        <taxon>Agaricomycetes</taxon>
        <taxon>Agaricomycetidae</taxon>
        <taxon>Agaricales</taxon>
        <taxon>Agaricales incertae sedis</taxon>
        <taxon>Dendrothele</taxon>
    </lineage>
</organism>
<evidence type="ECO:0000313" key="4">
    <source>
        <dbReference type="Proteomes" id="UP000297245"/>
    </source>
</evidence>
<protein>
    <submittedName>
        <fullName evidence="3">Uncharacterized protein</fullName>
    </submittedName>
</protein>
<feature type="compositionally biased region" description="Low complexity" evidence="1">
    <location>
        <begin position="281"/>
        <end position="290"/>
    </location>
</feature>
<dbReference type="EMBL" id="ML179217">
    <property type="protein sequence ID" value="THU94726.1"/>
    <property type="molecule type" value="Genomic_DNA"/>
</dbReference>
<name>A0A4S8LYF0_DENBC</name>
<accession>A0A4S8LYF0</accession>
<dbReference type="OrthoDB" id="3256745at2759"/>
<feature type="transmembrane region" description="Helical" evidence="2">
    <location>
        <begin position="167"/>
        <end position="189"/>
    </location>
</feature>
<feature type="transmembrane region" description="Helical" evidence="2">
    <location>
        <begin position="71"/>
        <end position="100"/>
    </location>
</feature>
<keyword evidence="2" id="KW-0472">Membrane</keyword>
<keyword evidence="2" id="KW-0812">Transmembrane</keyword>
<keyword evidence="2" id="KW-1133">Transmembrane helix</keyword>
<dbReference type="Proteomes" id="UP000297245">
    <property type="component" value="Unassembled WGS sequence"/>
</dbReference>
<feature type="region of interest" description="Disordered" evidence="1">
    <location>
        <begin position="346"/>
        <end position="388"/>
    </location>
</feature>
<evidence type="ECO:0000256" key="1">
    <source>
        <dbReference type="SAM" id="MobiDB-lite"/>
    </source>
</evidence>
<proteinExistence type="predicted"/>
<feature type="transmembrane region" description="Helical" evidence="2">
    <location>
        <begin position="120"/>
        <end position="142"/>
    </location>
</feature>
<gene>
    <name evidence="3" type="ORF">K435DRAFT_724365</name>
</gene>
<dbReference type="AlphaFoldDB" id="A0A4S8LYF0"/>
<keyword evidence="4" id="KW-1185">Reference proteome</keyword>
<feature type="compositionally biased region" description="Polar residues" evidence="1">
    <location>
        <begin position="291"/>
        <end position="305"/>
    </location>
</feature>
<reference evidence="3 4" key="1">
    <citation type="journal article" date="2019" name="Nat. Ecol. Evol.">
        <title>Megaphylogeny resolves global patterns of mushroom evolution.</title>
        <authorList>
            <person name="Varga T."/>
            <person name="Krizsan K."/>
            <person name="Foldi C."/>
            <person name="Dima B."/>
            <person name="Sanchez-Garcia M."/>
            <person name="Sanchez-Ramirez S."/>
            <person name="Szollosi G.J."/>
            <person name="Szarkandi J.G."/>
            <person name="Papp V."/>
            <person name="Albert L."/>
            <person name="Andreopoulos W."/>
            <person name="Angelini C."/>
            <person name="Antonin V."/>
            <person name="Barry K.W."/>
            <person name="Bougher N.L."/>
            <person name="Buchanan P."/>
            <person name="Buyck B."/>
            <person name="Bense V."/>
            <person name="Catcheside P."/>
            <person name="Chovatia M."/>
            <person name="Cooper J."/>
            <person name="Damon W."/>
            <person name="Desjardin D."/>
            <person name="Finy P."/>
            <person name="Geml J."/>
            <person name="Haridas S."/>
            <person name="Hughes K."/>
            <person name="Justo A."/>
            <person name="Karasinski D."/>
            <person name="Kautmanova I."/>
            <person name="Kiss B."/>
            <person name="Kocsube S."/>
            <person name="Kotiranta H."/>
            <person name="LaButti K.M."/>
            <person name="Lechner B.E."/>
            <person name="Liimatainen K."/>
            <person name="Lipzen A."/>
            <person name="Lukacs Z."/>
            <person name="Mihaltcheva S."/>
            <person name="Morgado L.N."/>
            <person name="Niskanen T."/>
            <person name="Noordeloos M.E."/>
            <person name="Ohm R.A."/>
            <person name="Ortiz-Santana B."/>
            <person name="Ovrebo C."/>
            <person name="Racz N."/>
            <person name="Riley R."/>
            <person name="Savchenko A."/>
            <person name="Shiryaev A."/>
            <person name="Soop K."/>
            <person name="Spirin V."/>
            <person name="Szebenyi C."/>
            <person name="Tomsovsky M."/>
            <person name="Tulloss R.E."/>
            <person name="Uehling J."/>
            <person name="Grigoriev I.V."/>
            <person name="Vagvolgyi C."/>
            <person name="Papp T."/>
            <person name="Martin F.M."/>
            <person name="Miettinen O."/>
            <person name="Hibbett D.S."/>
            <person name="Nagy L.G."/>
        </authorList>
    </citation>
    <scope>NUCLEOTIDE SEQUENCE [LARGE SCALE GENOMIC DNA]</scope>
    <source>
        <strain evidence="3 4">CBS 962.96</strain>
    </source>
</reference>
<feature type="compositionally biased region" description="Pro residues" evidence="1">
    <location>
        <begin position="230"/>
        <end position="239"/>
    </location>
</feature>
<feature type="region of interest" description="Disordered" evidence="1">
    <location>
        <begin position="405"/>
        <end position="431"/>
    </location>
</feature>